<dbReference type="SMART" id="SM00448">
    <property type="entry name" value="REC"/>
    <property type="match status" value="1"/>
</dbReference>
<dbReference type="InterPro" id="IPR058245">
    <property type="entry name" value="NreC/VraR/RcsB-like_REC"/>
</dbReference>
<feature type="domain" description="Response regulatory" evidence="2">
    <location>
        <begin position="8"/>
        <end position="124"/>
    </location>
</feature>
<dbReference type="InterPro" id="IPR051015">
    <property type="entry name" value="EvgA-like"/>
</dbReference>
<name>A0ABS6UCQ7_9PSEU</name>
<dbReference type="InterPro" id="IPR001789">
    <property type="entry name" value="Sig_transdc_resp-reg_receiver"/>
</dbReference>
<evidence type="ECO:0000256" key="1">
    <source>
        <dbReference type="PROSITE-ProRule" id="PRU00169"/>
    </source>
</evidence>
<dbReference type="PANTHER" id="PTHR45566:SF2">
    <property type="entry name" value="NARL SUBFAMILY"/>
    <property type="match status" value="1"/>
</dbReference>
<dbReference type="Pfam" id="PF00072">
    <property type="entry name" value="Response_reg"/>
    <property type="match status" value="1"/>
</dbReference>
<organism evidence="3 4">
    <name type="scientific">Pseudonocardia oceani</name>
    <dbReference type="NCBI Taxonomy" id="2792013"/>
    <lineage>
        <taxon>Bacteria</taxon>
        <taxon>Bacillati</taxon>
        <taxon>Actinomycetota</taxon>
        <taxon>Actinomycetes</taxon>
        <taxon>Pseudonocardiales</taxon>
        <taxon>Pseudonocardiaceae</taxon>
        <taxon>Pseudonocardia</taxon>
    </lineage>
</organism>
<proteinExistence type="predicted"/>
<evidence type="ECO:0000313" key="3">
    <source>
        <dbReference type="EMBL" id="MBW0130021.1"/>
    </source>
</evidence>
<gene>
    <name evidence="3" type="ORF">I4I82_20375</name>
</gene>
<sequence>MSAMGPVRVLVVDDQRPFRLVAAAVLARTPGFLLVGEAGTGEEALVLAASLHPDLVLLDVRLPGISGVEAAALLVERAPRTVVVLCSSYARADLPFPVDSPGVAAYLHKEELRPAALRAVWEDAVSPP</sequence>
<dbReference type="EMBL" id="JADQDF010000001">
    <property type="protein sequence ID" value="MBW0130021.1"/>
    <property type="molecule type" value="Genomic_DNA"/>
</dbReference>
<protein>
    <submittedName>
        <fullName evidence="3">Response regulator transcription factor</fullName>
    </submittedName>
</protein>
<feature type="modified residue" description="4-aspartylphosphate" evidence="1">
    <location>
        <position position="59"/>
    </location>
</feature>
<evidence type="ECO:0000313" key="4">
    <source>
        <dbReference type="Proteomes" id="UP000694300"/>
    </source>
</evidence>
<dbReference type="PROSITE" id="PS50110">
    <property type="entry name" value="RESPONSE_REGULATORY"/>
    <property type="match status" value="1"/>
</dbReference>
<keyword evidence="4" id="KW-1185">Reference proteome</keyword>
<reference evidence="3 4" key="1">
    <citation type="submission" date="2020-11" db="EMBL/GenBank/DDBJ databases">
        <title>Pseudonocardia abyssalis sp. nov. and Pseudonocardia oceani sp. nov., description and phylogenomic analysis of two novel actinomycetes isolated from the deep Southern Ocean.</title>
        <authorList>
            <person name="Parra J."/>
        </authorList>
    </citation>
    <scope>NUCLEOTIDE SEQUENCE [LARGE SCALE GENOMIC DNA]</scope>
    <source>
        <strain evidence="4">KRD185</strain>
    </source>
</reference>
<dbReference type="PANTHER" id="PTHR45566">
    <property type="entry name" value="HTH-TYPE TRANSCRIPTIONAL REGULATOR YHJB-RELATED"/>
    <property type="match status" value="1"/>
</dbReference>
<evidence type="ECO:0000259" key="2">
    <source>
        <dbReference type="PROSITE" id="PS50110"/>
    </source>
</evidence>
<keyword evidence="1" id="KW-0597">Phosphoprotein</keyword>
<dbReference type="CDD" id="cd17535">
    <property type="entry name" value="REC_NarL-like"/>
    <property type="match status" value="1"/>
</dbReference>
<comment type="caution">
    <text evidence="3">The sequence shown here is derived from an EMBL/GenBank/DDBJ whole genome shotgun (WGS) entry which is preliminary data.</text>
</comment>
<accession>A0ABS6UCQ7</accession>
<dbReference type="Proteomes" id="UP000694300">
    <property type="component" value="Unassembled WGS sequence"/>
</dbReference>